<comment type="caution">
    <text evidence="3">The sequence shown here is derived from an EMBL/GenBank/DDBJ whole genome shotgun (WGS) entry which is preliminary data.</text>
</comment>
<sequence>MEAVLPHLKQSLSLALKHFFPLAANIVFPPQPNKPHVLFDADSSSISFTVAESTADFNYLVSDSPRTVSDFDLFVPKIPPARILDDGTRLFPLLSIQATVIPNSGFSICIRYHHGICDGKTLQHFLRSWASECKKLISTNQEEEQQHYPLPIFNNGSTIPDQNGVGLCFLNFLWKWAPALLKMADGSGSEFNQIHNTVHVEATFKVTKSYADKLKQLISLKYYDGSGKIRGELDDEELYNFTFVADCRGRFEFSSVPATYFGNCLAPVYATLKRKEIVGENGIVEAAKAIRNKIKELEKNGVLKGAERWMLEAIEKTTTKHNAMVAGSPKFDVYERDFGWGTPKKSDVLSNPGSVLISLSESKDKNLGGIEVGVGLEKTQMNNFIQTFDQTLKIL</sequence>
<dbReference type="Pfam" id="PF02458">
    <property type="entry name" value="Transferase"/>
    <property type="match status" value="2"/>
</dbReference>
<dbReference type="EMBL" id="JARAOO010000006">
    <property type="protein sequence ID" value="KAJ7964083.1"/>
    <property type="molecule type" value="Genomic_DNA"/>
</dbReference>
<reference evidence="3" key="1">
    <citation type="journal article" date="2023" name="Science">
        <title>Elucidation of the pathway for biosynthesis of saponin adjuvants from the soapbark tree.</title>
        <authorList>
            <person name="Reed J."/>
            <person name="Orme A."/>
            <person name="El-Demerdash A."/>
            <person name="Owen C."/>
            <person name="Martin L.B.B."/>
            <person name="Misra R.C."/>
            <person name="Kikuchi S."/>
            <person name="Rejzek M."/>
            <person name="Martin A.C."/>
            <person name="Harkess A."/>
            <person name="Leebens-Mack J."/>
            <person name="Louveau T."/>
            <person name="Stephenson M.J."/>
            <person name="Osbourn A."/>
        </authorList>
    </citation>
    <scope>NUCLEOTIDE SEQUENCE</scope>
    <source>
        <strain evidence="3">S10</strain>
    </source>
</reference>
<organism evidence="3 4">
    <name type="scientific">Quillaja saponaria</name>
    <name type="common">Soap bark tree</name>
    <dbReference type="NCBI Taxonomy" id="32244"/>
    <lineage>
        <taxon>Eukaryota</taxon>
        <taxon>Viridiplantae</taxon>
        <taxon>Streptophyta</taxon>
        <taxon>Embryophyta</taxon>
        <taxon>Tracheophyta</taxon>
        <taxon>Spermatophyta</taxon>
        <taxon>Magnoliopsida</taxon>
        <taxon>eudicotyledons</taxon>
        <taxon>Gunneridae</taxon>
        <taxon>Pentapetalae</taxon>
        <taxon>rosids</taxon>
        <taxon>fabids</taxon>
        <taxon>Fabales</taxon>
        <taxon>Quillajaceae</taxon>
        <taxon>Quillaja</taxon>
    </lineage>
</organism>
<protein>
    <submittedName>
        <fullName evidence="3">Anthocyanin 5-aromatic acyltransferase</fullName>
    </submittedName>
</protein>
<evidence type="ECO:0000256" key="1">
    <source>
        <dbReference type="ARBA" id="ARBA00022679"/>
    </source>
</evidence>
<accession>A0AAD7LTS3</accession>
<gene>
    <name evidence="3" type="ORF">O6P43_013948</name>
</gene>
<evidence type="ECO:0000256" key="2">
    <source>
        <dbReference type="ARBA" id="ARBA00023315"/>
    </source>
</evidence>
<dbReference type="KEGG" id="qsa:O6P43_013948"/>
<dbReference type="Gene3D" id="3.30.559.10">
    <property type="entry name" value="Chloramphenicol acetyltransferase-like domain"/>
    <property type="match status" value="2"/>
</dbReference>
<evidence type="ECO:0000313" key="4">
    <source>
        <dbReference type="Proteomes" id="UP001163823"/>
    </source>
</evidence>
<dbReference type="PANTHER" id="PTHR31625">
    <property type="match status" value="1"/>
</dbReference>
<dbReference type="InterPro" id="IPR051504">
    <property type="entry name" value="Plant_metabolite_acyltrans"/>
</dbReference>
<proteinExistence type="predicted"/>
<keyword evidence="4" id="KW-1185">Reference proteome</keyword>
<name>A0AAD7LTS3_QUISA</name>
<evidence type="ECO:0000313" key="3">
    <source>
        <dbReference type="EMBL" id="KAJ7964083.1"/>
    </source>
</evidence>
<dbReference type="GO" id="GO:0016747">
    <property type="term" value="F:acyltransferase activity, transferring groups other than amino-acyl groups"/>
    <property type="evidence" value="ECO:0007669"/>
    <property type="project" value="UniProtKB-ARBA"/>
</dbReference>
<keyword evidence="2 3" id="KW-0012">Acyltransferase</keyword>
<dbReference type="InterPro" id="IPR023213">
    <property type="entry name" value="CAT-like_dom_sf"/>
</dbReference>
<keyword evidence="1" id="KW-0808">Transferase</keyword>
<dbReference type="Proteomes" id="UP001163823">
    <property type="component" value="Chromosome 6"/>
</dbReference>
<dbReference type="AlphaFoldDB" id="A0AAD7LTS3"/>